<comment type="cofactor">
    <cofactor evidence="1 6">
        <name>pyridoxal 5'-phosphate</name>
        <dbReference type="ChEBI" id="CHEBI:597326"/>
    </cofactor>
</comment>
<keyword evidence="8" id="KW-1185">Reference proteome</keyword>
<evidence type="ECO:0000256" key="1">
    <source>
        <dbReference type="ARBA" id="ARBA00001933"/>
    </source>
</evidence>
<keyword evidence="5 6" id="KW-0456">Lyase</keyword>
<dbReference type="Pfam" id="PF00282">
    <property type="entry name" value="Pyridoxal_deC"/>
    <property type="match status" value="1"/>
</dbReference>
<dbReference type="InterPro" id="IPR010977">
    <property type="entry name" value="Aromatic_deC"/>
</dbReference>
<evidence type="ECO:0000256" key="5">
    <source>
        <dbReference type="ARBA" id="ARBA00023239"/>
    </source>
</evidence>
<keyword evidence="3" id="KW-0210">Decarboxylase</keyword>
<gene>
    <name evidence="7" type="ORF">DOK76_03400</name>
</gene>
<dbReference type="PROSITE" id="PS00392">
    <property type="entry name" value="DDC_GAD_HDC_YDC"/>
    <property type="match status" value="1"/>
</dbReference>
<evidence type="ECO:0000256" key="3">
    <source>
        <dbReference type="ARBA" id="ARBA00022793"/>
    </source>
</evidence>
<dbReference type="Proteomes" id="UP000664857">
    <property type="component" value="Unassembled WGS sequence"/>
</dbReference>
<name>A0ABS3HQT7_9ENTE</name>
<dbReference type="PRINTS" id="PR00800">
    <property type="entry name" value="YHDCRBOXLASE"/>
</dbReference>
<dbReference type="InterPro" id="IPR021115">
    <property type="entry name" value="Pyridoxal-P_BS"/>
</dbReference>
<dbReference type="PANTHER" id="PTHR11999">
    <property type="entry name" value="GROUP II PYRIDOXAL-5-PHOSPHATE DECARBOXYLASE"/>
    <property type="match status" value="1"/>
</dbReference>
<organism evidence="7 8">
    <name type="scientific">Candidatus Vagococcus giribetii</name>
    <dbReference type="NCBI Taxonomy" id="2230876"/>
    <lineage>
        <taxon>Bacteria</taxon>
        <taxon>Bacillati</taxon>
        <taxon>Bacillota</taxon>
        <taxon>Bacilli</taxon>
        <taxon>Lactobacillales</taxon>
        <taxon>Enterococcaceae</taxon>
        <taxon>Vagococcus</taxon>
    </lineage>
</organism>
<evidence type="ECO:0000256" key="4">
    <source>
        <dbReference type="ARBA" id="ARBA00022898"/>
    </source>
</evidence>
<dbReference type="InterPro" id="IPR015422">
    <property type="entry name" value="PyrdxlP-dep_Trfase_small"/>
</dbReference>
<dbReference type="GO" id="GO:0008483">
    <property type="term" value="F:transaminase activity"/>
    <property type="evidence" value="ECO:0007669"/>
    <property type="project" value="UniProtKB-KW"/>
</dbReference>
<keyword evidence="7" id="KW-0808">Transferase</keyword>
<comment type="similarity">
    <text evidence="2 6">Belongs to the group II decarboxylase family.</text>
</comment>
<sequence>MEIKDYMKQFIDDYYEENEDLRSKKTIELIEHNDFSELSELDILSTGRNVEDMIQVLQEKVYPNRLIGEHPRNFAFIPAPIEEISKLGDLINLMHNPNACGWYPSSGTATIEHSLINWLCQQAGYTEDGTGIFVSGGSTANLTAAIAARDGLLTPEEIPFGVAYISNQAHHSINKALHVVGIPESRIRRIKTDALLKIDPIALEEQIKLDKEKGLKPFIIMATAGTTNAGVIDPLAEIADVAKRNQVWFHVDGAFGASLLLSKSYSHLLKGIEEADSITWDAHKWLFQTYSCAMLLVKHRSSLLNSFSEQPEYLEDAHQADRTDFWDLGIELSRPARGVKLWLTLQTLGTEKIGEQIDAGVKLAEFTQSVIEGNPLFEVITPAQAGIINFRYQKEGLDTETLNHINTKISEKMIATGFSQVITTKLNGMVVLRMCTISPNTTHQDIEETIERLSDFAKDN</sequence>
<evidence type="ECO:0000313" key="7">
    <source>
        <dbReference type="EMBL" id="MBO0476100.1"/>
    </source>
</evidence>
<keyword evidence="7" id="KW-0032">Aminotransferase</keyword>
<evidence type="ECO:0000256" key="6">
    <source>
        <dbReference type="RuleBase" id="RU000382"/>
    </source>
</evidence>
<protein>
    <submittedName>
        <fullName evidence="7">Aminotransferase class V-fold PLP-dependent enzyme</fullName>
    </submittedName>
</protein>
<keyword evidence="4 6" id="KW-0663">Pyridoxal phosphate</keyword>
<dbReference type="RefSeq" id="WP_206965004.1">
    <property type="nucleotide sequence ID" value="NZ_JAFLVX010000011.1"/>
</dbReference>
<dbReference type="Gene3D" id="3.40.640.10">
    <property type="entry name" value="Type I PLP-dependent aspartate aminotransferase-like (Major domain)"/>
    <property type="match status" value="1"/>
</dbReference>
<accession>A0ABS3HQT7</accession>
<evidence type="ECO:0000313" key="8">
    <source>
        <dbReference type="Proteomes" id="UP000664857"/>
    </source>
</evidence>
<dbReference type="InterPro" id="IPR015421">
    <property type="entry name" value="PyrdxlP-dep_Trfase_major"/>
</dbReference>
<comment type="caution">
    <text evidence="7">The sequence shown here is derived from an EMBL/GenBank/DDBJ whole genome shotgun (WGS) entry which is preliminary data.</text>
</comment>
<evidence type="ECO:0000256" key="2">
    <source>
        <dbReference type="ARBA" id="ARBA00009533"/>
    </source>
</evidence>
<dbReference type="InterPro" id="IPR015424">
    <property type="entry name" value="PyrdxlP-dep_Trfase"/>
</dbReference>
<proteinExistence type="inferred from homology"/>
<reference evidence="7 8" key="1">
    <citation type="submission" date="2021-03" db="EMBL/GenBank/DDBJ databases">
        <title>Enterococcal diversity collection.</title>
        <authorList>
            <person name="Gilmore M.S."/>
            <person name="Schwartzman J."/>
            <person name="Van Tyne D."/>
            <person name="Martin M."/>
            <person name="Earl A.M."/>
            <person name="Manson A.L."/>
            <person name="Straub T."/>
            <person name="Salamzade R."/>
            <person name="Saavedra J."/>
            <person name="Lebreton F."/>
            <person name="Prichula J."/>
            <person name="Schaufler K."/>
            <person name="Gaca A."/>
            <person name="Sgardioli B."/>
            <person name="Wagenaar J."/>
            <person name="Strong T."/>
        </authorList>
    </citation>
    <scope>NUCLEOTIDE SEQUENCE [LARGE SCALE GENOMIC DNA]</scope>
    <source>
        <strain evidence="7 8">DIV0080</strain>
    </source>
</reference>
<dbReference type="PANTHER" id="PTHR11999:SF70">
    <property type="entry name" value="MIP05841P"/>
    <property type="match status" value="1"/>
</dbReference>
<dbReference type="SUPFAM" id="SSF53383">
    <property type="entry name" value="PLP-dependent transferases"/>
    <property type="match status" value="1"/>
</dbReference>
<dbReference type="InterPro" id="IPR002129">
    <property type="entry name" value="PyrdxlP-dep_de-COase"/>
</dbReference>
<dbReference type="Gene3D" id="3.90.1150.10">
    <property type="entry name" value="Aspartate Aminotransferase, domain 1"/>
    <property type="match status" value="1"/>
</dbReference>
<dbReference type="EMBL" id="JAFLVX010000011">
    <property type="protein sequence ID" value="MBO0476100.1"/>
    <property type="molecule type" value="Genomic_DNA"/>
</dbReference>